<dbReference type="RefSeq" id="WP_016111964.1">
    <property type="nucleotide sequence ID" value="NZ_KB976193.1"/>
</dbReference>
<dbReference type="PROSITE" id="PS51462">
    <property type="entry name" value="NUDIX"/>
    <property type="match status" value="1"/>
</dbReference>
<feature type="domain" description="Nudix hydrolase" evidence="4">
    <location>
        <begin position="15"/>
        <end position="149"/>
    </location>
</feature>
<dbReference type="InterPro" id="IPR020084">
    <property type="entry name" value="NUDIX_hydrolase_CS"/>
</dbReference>
<dbReference type="CDD" id="cd04677">
    <property type="entry name" value="NUDIX_Hydrolase"/>
    <property type="match status" value="1"/>
</dbReference>
<dbReference type="PROSITE" id="PS00893">
    <property type="entry name" value="NUDIX_BOX"/>
    <property type="match status" value="1"/>
</dbReference>
<protein>
    <recommendedName>
        <fullName evidence="4">Nudix hydrolase domain-containing protein</fullName>
    </recommendedName>
</protein>
<dbReference type="PANTHER" id="PTHR43046">
    <property type="entry name" value="GDP-MANNOSE MANNOSYL HYDROLASE"/>
    <property type="match status" value="1"/>
</dbReference>
<name>A0A9W5PL15_BACCE</name>
<proteinExistence type="inferred from homology"/>
<evidence type="ECO:0000313" key="6">
    <source>
        <dbReference type="Proteomes" id="UP000014018"/>
    </source>
</evidence>
<organism evidence="5 6">
    <name type="scientific">Bacillus cereus VD133</name>
    <dbReference type="NCBI Taxonomy" id="1053233"/>
    <lineage>
        <taxon>Bacteria</taxon>
        <taxon>Bacillati</taxon>
        <taxon>Bacillota</taxon>
        <taxon>Bacilli</taxon>
        <taxon>Bacillales</taxon>
        <taxon>Bacillaceae</taxon>
        <taxon>Bacillus</taxon>
        <taxon>Bacillus cereus group</taxon>
    </lineage>
</organism>
<sequence length="155" mass="17684">MSYVQELRKVVGHRPLILPGAVVLLIDENNRILLQKRKEPEGLWGIPGGLMELGESLENTVKRELFEETNLRVDNLSLVGVFSGDSFFRKLPNGDQFYSVTIVYKSKHFKGNLKISDDESIELRFFKYNNIPSNLIASHKKILNSLGDMSKIQCF</sequence>
<dbReference type="PANTHER" id="PTHR43046:SF2">
    <property type="entry name" value="8-OXO-DGTP DIPHOSPHATASE-RELATED"/>
    <property type="match status" value="1"/>
</dbReference>
<dbReference type="Proteomes" id="UP000014018">
    <property type="component" value="Unassembled WGS sequence"/>
</dbReference>
<evidence type="ECO:0000259" key="4">
    <source>
        <dbReference type="PROSITE" id="PS51462"/>
    </source>
</evidence>
<gene>
    <name evidence="5" type="ORF">IIU_06023</name>
</gene>
<dbReference type="AlphaFoldDB" id="A0A9W5PL15"/>
<comment type="caution">
    <text evidence="5">The sequence shown here is derived from an EMBL/GenBank/DDBJ whole genome shotgun (WGS) entry which is preliminary data.</text>
</comment>
<dbReference type="GO" id="GO:0016787">
    <property type="term" value="F:hydrolase activity"/>
    <property type="evidence" value="ECO:0007669"/>
    <property type="project" value="UniProtKB-KW"/>
</dbReference>
<dbReference type="PRINTS" id="PR00502">
    <property type="entry name" value="NUDIXFAMILY"/>
</dbReference>
<dbReference type="Gene3D" id="3.90.79.10">
    <property type="entry name" value="Nucleoside Triphosphate Pyrophosphohydrolase"/>
    <property type="match status" value="1"/>
</dbReference>
<dbReference type="Pfam" id="PF00293">
    <property type="entry name" value="NUDIX"/>
    <property type="match status" value="1"/>
</dbReference>
<keyword evidence="2 3" id="KW-0378">Hydrolase</keyword>
<evidence type="ECO:0000313" key="5">
    <source>
        <dbReference type="EMBL" id="EOO26181.1"/>
    </source>
</evidence>
<evidence type="ECO:0000256" key="3">
    <source>
        <dbReference type="RuleBase" id="RU003476"/>
    </source>
</evidence>
<dbReference type="InterPro" id="IPR015797">
    <property type="entry name" value="NUDIX_hydrolase-like_dom_sf"/>
</dbReference>
<dbReference type="SUPFAM" id="SSF55811">
    <property type="entry name" value="Nudix"/>
    <property type="match status" value="1"/>
</dbReference>
<dbReference type="EMBL" id="AHFB01000126">
    <property type="protein sequence ID" value="EOO26181.1"/>
    <property type="molecule type" value="Genomic_DNA"/>
</dbReference>
<reference evidence="5 6" key="1">
    <citation type="submission" date="2012-12" db="EMBL/GenBank/DDBJ databases">
        <title>The Genome Sequence of Bacillus cereus VD133.</title>
        <authorList>
            <consortium name="The Broad Institute Genome Sequencing Platform"/>
            <consortium name="The Broad Institute Genome Sequencing Center for Infectious Disease"/>
            <person name="Feldgarden M."/>
            <person name="Van der Auwera G.A."/>
            <person name="Mahillon J."/>
            <person name="Duprez V."/>
            <person name="Timmery S."/>
            <person name="Mattelet C."/>
            <person name="Dierick K."/>
            <person name="Sun M."/>
            <person name="Yu Z."/>
            <person name="Zhu L."/>
            <person name="Hu X."/>
            <person name="Shank E.B."/>
            <person name="Swiecicka I."/>
            <person name="Hansen B.M."/>
            <person name="Andrup L."/>
            <person name="Walker B."/>
            <person name="Young S.K."/>
            <person name="Zeng Q."/>
            <person name="Gargeya S."/>
            <person name="Fitzgerald M."/>
            <person name="Haas B."/>
            <person name="Abouelleil A."/>
            <person name="Alvarado L."/>
            <person name="Arachchi H.M."/>
            <person name="Berlin A.M."/>
            <person name="Chapman S.B."/>
            <person name="Dewar J."/>
            <person name="Goldberg J."/>
            <person name="Griggs A."/>
            <person name="Gujja S."/>
            <person name="Hansen M."/>
            <person name="Howarth C."/>
            <person name="Imamovic A."/>
            <person name="Larimer J."/>
            <person name="McCowan C."/>
            <person name="Murphy C."/>
            <person name="Neiman D."/>
            <person name="Pearson M."/>
            <person name="Priest M."/>
            <person name="Roberts A."/>
            <person name="Saif S."/>
            <person name="Shea T."/>
            <person name="Sisk P."/>
            <person name="Sykes S."/>
            <person name="Wortman J."/>
            <person name="Nusbaum C."/>
            <person name="Birren B."/>
        </authorList>
    </citation>
    <scope>NUCLEOTIDE SEQUENCE [LARGE SCALE GENOMIC DNA]</scope>
    <source>
        <strain evidence="5 6">VD133</strain>
    </source>
</reference>
<dbReference type="InterPro" id="IPR020476">
    <property type="entry name" value="Nudix_hydrolase"/>
</dbReference>
<comment type="similarity">
    <text evidence="3">Belongs to the Nudix hydrolase family.</text>
</comment>
<evidence type="ECO:0000256" key="2">
    <source>
        <dbReference type="ARBA" id="ARBA00022801"/>
    </source>
</evidence>
<dbReference type="InterPro" id="IPR000086">
    <property type="entry name" value="NUDIX_hydrolase_dom"/>
</dbReference>
<evidence type="ECO:0000256" key="1">
    <source>
        <dbReference type="ARBA" id="ARBA00001946"/>
    </source>
</evidence>
<comment type="cofactor">
    <cofactor evidence="1">
        <name>Mg(2+)</name>
        <dbReference type="ChEBI" id="CHEBI:18420"/>
    </cofactor>
</comment>
<accession>A0A9W5PL15</accession>